<proteinExistence type="predicted"/>
<dbReference type="AlphaFoldDB" id="A0A212IXL2"/>
<dbReference type="EMBL" id="FLUM01000001">
    <property type="protein sequence ID" value="SBV91961.1"/>
    <property type="molecule type" value="Genomic_DNA"/>
</dbReference>
<feature type="compositionally biased region" description="Basic and acidic residues" evidence="1">
    <location>
        <begin position="513"/>
        <end position="523"/>
    </location>
</feature>
<reference evidence="2" key="1">
    <citation type="submission" date="2016-04" db="EMBL/GenBank/DDBJ databases">
        <authorList>
            <person name="Evans L.H."/>
            <person name="Alamgir A."/>
            <person name="Owens N."/>
            <person name="Weber N.D."/>
            <person name="Virtaneva K."/>
            <person name="Barbian K."/>
            <person name="Babar A."/>
            <person name="Rosenke K."/>
        </authorList>
    </citation>
    <scope>NUCLEOTIDE SEQUENCE</scope>
    <source>
        <strain evidence="2">86-1</strain>
    </source>
</reference>
<dbReference type="InterPro" id="IPR021145">
    <property type="entry name" value="Portal_protein_SPP1_Gp6-like"/>
</dbReference>
<dbReference type="Pfam" id="PF05133">
    <property type="entry name" value="SPP1_portal"/>
    <property type="match status" value="1"/>
</dbReference>
<feature type="region of interest" description="Disordered" evidence="1">
    <location>
        <begin position="480"/>
        <end position="523"/>
    </location>
</feature>
<gene>
    <name evidence="2" type="ORF">KL86DYS1_10480</name>
</gene>
<feature type="compositionally biased region" description="Basic and acidic residues" evidence="1">
    <location>
        <begin position="480"/>
        <end position="491"/>
    </location>
</feature>
<evidence type="ECO:0008006" key="3">
    <source>
        <dbReference type="Google" id="ProtNLM"/>
    </source>
</evidence>
<dbReference type="RefSeq" id="WP_296938378.1">
    <property type="nucleotide sequence ID" value="NZ_LT599032.1"/>
</dbReference>
<sequence length="523" mass="59788">MPITVDQIAGTRERFFRMLPNRGFANINSFRIEVFQSEFISELDPNGHKINDPSYYENPIKKKPLVDEQGNATGKFQYIETQLQRVAIPMQKVILEKHLTHLCGEELKFTLNKLNPTEAESNEFIELKQGWKNKNMETGKYEFCHSVKSTGDGAFCAVLNNRELSYRVFSVAKGDTLNPIRDFSGNLRIFGRQFAAYDYDRNEYVPYMEVWDDKNYTLLSYDTDVNGNYLVWDSETFLPRAARENEVDGWKVVKNPTPHGFKKIPIVYLKDDNGACWSTVQDLIDKLEMALSQLYENNKHYAFRIMVVKGGLEIQGDLNGNANVIAFEDTNGDASVIEGADASSSFKLQLEQTLKYILMGSFTVLPPENPSGDLPGVTIKIMYSPAIEQGLNDINFYNKSIDRIFELFKEGYGIERRKTIQYNGLDVRADMRVYIHQNESENTNNMVLLGQAGIVSKETLREQTPYAAPDENVRMERQEDHELDLQRKELMNDVSTTQTTTSESENDGMNETNLERELVAQGS</sequence>
<protein>
    <recommendedName>
        <fullName evidence="3">Phage portal protein</fullName>
    </recommendedName>
</protein>
<name>A0A212IXL2_9BACT</name>
<organism evidence="2">
    <name type="scientific">uncultured Dysgonomonas sp</name>
    <dbReference type="NCBI Taxonomy" id="206096"/>
    <lineage>
        <taxon>Bacteria</taxon>
        <taxon>Pseudomonadati</taxon>
        <taxon>Bacteroidota</taxon>
        <taxon>Bacteroidia</taxon>
        <taxon>Bacteroidales</taxon>
        <taxon>Dysgonomonadaceae</taxon>
        <taxon>Dysgonomonas</taxon>
        <taxon>environmental samples</taxon>
    </lineage>
</organism>
<evidence type="ECO:0000256" key="1">
    <source>
        <dbReference type="SAM" id="MobiDB-lite"/>
    </source>
</evidence>
<accession>A0A212IXL2</accession>
<evidence type="ECO:0000313" key="2">
    <source>
        <dbReference type="EMBL" id="SBV91961.1"/>
    </source>
</evidence>